<dbReference type="eggNOG" id="KOG0167">
    <property type="taxonomic scope" value="Eukaryota"/>
</dbReference>
<dbReference type="PANTHER" id="PTHR45958">
    <property type="entry name" value="RING-TYPE E3 UBIQUITIN TRANSFERASE"/>
    <property type="match status" value="1"/>
</dbReference>
<gene>
    <name evidence="1" type="ORF">POPTR_003G162550v4</name>
</gene>
<dbReference type="Proteomes" id="UP000006729">
    <property type="component" value="Chromosome 3"/>
</dbReference>
<evidence type="ECO:0000313" key="1">
    <source>
        <dbReference type="EMBL" id="PNT45887.2"/>
    </source>
</evidence>
<dbReference type="AlphaFoldDB" id="B9GYU8"/>
<dbReference type="EMBL" id="CM009292">
    <property type="protein sequence ID" value="PNT45887.2"/>
    <property type="molecule type" value="Genomic_DNA"/>
</dbReference>
<dbReference type="InterPro" id="IPR011989">
    <property type="entry name" value="ARM-like"/>
</dbReference>
<dbReference type="Gene3D" id="1.25.10.10">
    <property type="entry name" value="Leucine-rich Repeat Variant"/>
    <property type="match status" value="1"/>
</dbReference>
<name>B9GYU8_POPTR</name>
<comment type="caution">
    <text evidence="1">The sequence shown here is derived from an EMBL/GenBank/DDBJ whole genome shotgun (WGS) entry which is preliminary data.</text>
</comment>
<keyword evidence="2" id="KW-1185">Reference proteome</keyword>
<dbReference type="InParanoid" id="B9GYU8"/>
<dbReference type="InterPro" id="IPR016024">
    <property type="entry name" value="ARM-type_fold"/>
</dbReference>
<sequence>MFIIQKIISPICPPPLSPPPLWLPSSVLLHSFASSTVLPSSVLLHSFDLHCASLVSWICPPSRSFPLSTSHITISFLLHFPLCNLPLLSPLCFPLSCQAQLSKVRKKPTMSAVETSIWTSQRMAHTRKLKAQAPLTQVRKKGTTPRHV</sequence>
<dbReference type="InterPro" id="IPR052608">
    <property type="entry name" value="U-box_domain_protein"/>
</dbReference>
<dbReference type="SUPFAM" id="SSF48371">
    <property type="entry name" value="ARM repeat"/>
    <property type="match status" value="1"/>
</dbReference>
<reference evidence="1 2" key="1">
    <citation type="journal article" date="2006" name="Science">
        <title>The genome of black cottonwood, Populus trichocarpa (Torr. &amp; Gray).</title>
        <authorList>
            <person name="Tuskan G.A."/>
            <person name="Difazio S."/>
            <person name="Jansson S."/>
            <person name="Bohlmann J."/>
            <person name="Grigoriev I."/>
            <person name="Hellsten U."/>
            <person name="Putnam N."/>
            <person name="Ralph S."/>
            <person name="Rombauts S."/>
            <person name="Salamov A."/>
            <person name="Schein J."/>
            <person name="Sterck L."/>
            <person name="Aerts A."/>
            <person name="Bhalerao R.R."/>
            <person name="Bhalerao R.P."/>
            <person name="Blaudez D."/>
            <person name="Boerjan W."/>
            <person name="Brun A."/>
            <person name="Brunner A."/>
            <person name="Busov V."/>
            <person name="Campbell M."/>
            <person name="Carlson J."/>
            <person name="Chalot M."/>
            <person name="Chapman J."/>
            <person name="Chen G.L."/>
            <person name="Cooper D."/>
            <person name="Coutinho P.M."/>
            <person name="Couturier J."/>
            <person name="Covert S."/>
            <person name="Cronk Q."/>
            <person name="Cunningham R."/>
            <person name="Davis J."/>
            <person name="Degroeve S."/>
            <person name="Dejardin A."/>
            <person name="Depamphilis C."/>
            <person name="Detter J."/>
            <person name="Dirks B."/>
            <person name="Dubchak I."/>
            <person name="Duplessis S."/>
            <person name="Ehlting J."/>
            <person name="Ellis B."/>
            <person name="Gendler K."/>
            <person name="Goodstein D."/>
            <person name="Gribskov M."/>
            <person name="Grimwood J."/>
            <person name="Groover A."/>
            <person name="Gunter L."/>
            <person name="Hamberger B."/>
            <person name="Heinze B."/>
            <person name="Helariutta Y."/>
            <person name="Henrissat B."/>
            <person name="Holligan D."/>
            <person name="Holt R."/>
            <person name="Huang W."/>
            <person name="Islam-Faridi N."/>
            <person name="Jones S."/>
            <person name="Jones-Rhoades M."/>
            <person name="Jorgensen R."/>
            <person name="Joshi C."/>
            <person name="Kangasjarvi J."/>
            <person name="Karlsson J."/>
            <person name="Kelleher C."/>
            <person name="Kirkpatrick R."/>
            <person name="Kirst M."/>
            <person name="Kohler A."/>
            <person name="Kalluri U."/>
            <person name="Larimer F."/>
            <person name="Leebens-Mack J."/>
            <person name="Leple J.C."/>
            <person name="Locascio P."/>
            <person name="Lou Y."/>
            <person name="Lucas S."/>
            <person name="Martin F."/>
            <person name="Montanini B."/>
            <person name="Napoli C."/>
            <person name="Nelson D.R."/>
            <person name="Nelson C."/>
            <person name="Nieminen K."/>
            <person name="Nilsson O."/>
            <person name="Pereda V."/>
            <person name="Peter G."/>
            <person name="Philippe R."/>
            <person name="Pilate G."/>
            <person name="Poliakov A."/>
            <person name="Razumovskaya J."/>
            <person name="Richardson P."/>
            <person name="Rinaldi C."/>
            <person name="Ritland K."/>
            <person name="Rouze P."/>
            <person name="Ryaboy D."/>
            <person name="Schmutz J."/>
            <person name="Schrader J."/>
            <person name="Segerman B."/>
            <person name="Shin H."/>
            <person name="Siddiqui A."/>
            <person name="Sterky F."/>
            <person name="Terry A."/>
            <person name="Tsai C.J."/>
            <person name="Uberbacher E."/>
            <person name="Unneberg P."/>
            <person name="Vahala J."/>
            <person name="Wall K."/>
            <person name="Wessler S."/>
            <person name="Yang G."/>
            <person name="Yin T."/>
            <person name="Douglas C."/>
            <person name="Marra M."/>
            <person name="Sandberg G."/>
            <person name="Van de Peer Y."/>
            <person name="Rokhsar D."/>
        </authorList>
    </citation>
    <scope>NUCLEOTIDE SEQUENCE [LARGE SCALE GENOMIC DNA]</scope>
    <source>
        <strain evidence="2">cv. Nisqually</strain>
    </source>
</reference>
<proteinExistence type="predicted"/>
<evidence type="ECO:0000313" key="2">
    <source>
        <dbReference type="Proteomes" id="UP000006729"/>
    </source>
</evidence>
<organism evidence="1 2">
    <name type="scientific">Populus trichocarpa</name>
    <name type="common">Western balsam poplar</name>
    <name type="synonym">Populus balsamifera subsp. trichocarpa</name>
    <dbReference type="NCBI Taxonomy" id="3694"/>
    <lineage>
        <taxon>Eukaryota</taxon>
        <taxon>Viridiplantae</taxon>
        <taxon>Streptophyta</taxon>
        <taxon>Embryophyta</taxon>
        <taxon>Tracheophyta</taxon>
        <taxon>Spermatophyta</taxon>
        <taxon>Magnoliopsida</taxon>
        <taxon>eudicotyledons</taxon>
        <taxon>Gunneridae</taxon>
        <taxon>Pentapetalae</taxon>
        <taxon>rosids</taxon>
        <taxon>fabids</taxon>
        <taxon>Malpighiales</taxon>
        <taxon>Salicaceae</taxon>
        <taxon>Saliceae</taxon>
        <taxon>Populus</taxon>
    </lineage>
</organism>
<dbReference type="PANTHER" id="PTHR45958:SF11">
    <property type="entry name" value="RING-TYPE E3 UBIQUITIN TRANSFERASE"/>
    <property type="match status" value="1"/>
</dbReference>
<dbReference type="HOGENOM" id="CLU_1392274_0_0_1"/>
<protein>
    <submittedName>
        <fullName evidence="1">Uncharacterized protein</fullName>
    </submittedName>
</protein>
<accession>B9GYU8</accession>